<sequence>MQIEEEREGKLLHPSSLFQALLPQILGFPNSNSQSKMSANAVPPLAGPPAAPPRRRRSPPPPHRWRTALQIPPPPTKPPEKGPSRSRASRRR</sequence>
<proteinExistence type="predicted"/>
<reference evidence="2" key="2">
    <citation type="submission" date="2023-04" db="EMBL/GenBank/DDBJ databases">
        <authorList>
            <person name="Bruccoleri R.E."/>
            <person name="Oakeley E.J."/>
            <person name="Faust A.-M."/>
            <person name="Dessus-Babus S."/>
            <person name="Altorfer M."/>
            <person name="Burckhardt D."/>
            <person name="Oertli M."/>
            <person name="Naumann U."/>
            <person name="Petersen F."/>
            <person name="Wong J."/>
        </authorList>
    </citation>
    <scope>NUCLEOTIDE SEQUENCE</scope>
    <source>
        <strain evidence="2">GSM-AAB239-AS_SAM_17_03QT</strain>
        <tissue evidence="2">Leaf</tissue>
    </source>
</reference>
<reference evidence="2" key="1">
    <citation type="journal article" date="2023" name="GigaByte">
        <title>Genome assembly of the bearded iris, Iris pallida Lam.</title>
        <authorList>
            <person name="Bruccoleri R.E."/>
            <person name="Oakeley E.J."/>
            <person name="Faust A.M.E."/>
            <person name="Altorfer M."/>
            <person name="Dessus-Babus S."/>
            <person name="Burckhardt D."/>
            <person name="Oertli M."/>
            <person name="Naumann U."/>
            <person name="Petersen F."/>
            <person name="Wong J."/>
        </authorList>
    </citation>
    <scope>NUCLEOTIDE SEQUENCE</scope>
    <source>
        <strain evidence="2">GSM-AAB239-AS_SAM_17_03QT</strain>
    </source>
</reference>
<comment type="caution">
    <text evidence="2">The sequence shown here is derived from an EMBL/GenBank/DDBJ whole genome shotgun (WGS) entry which is preliminary data.</text>
</comment>
<keyword evidence="3" id="KW-1185">Reference proteome</keyword>
<evidence type="ECO:0000313" key="2">
    <source>
        <dbReference type="EMBL" id="KAJ6798230.1"/>
    </source>
</evidence>
<organism evidence="2 3">
    <name type="scientific">Iris pallida</name>
    <name type="common">Sweet iris</name>
    <dbReference type="NCBI Taxonomy" id="29817"/>
    <lineage>
        <taxon>Eukaryota</taxon>
        <taxon>Viridiplantae</taxon>
        <taxon>Streptophyta</taxon>
        <taxon>Embryophyta</taxon>
        <taxon>Tracheophyta</taxon>
        <taxon>Spermatophyta</taxon>
        <taxon>Magnoliopsida</taxon>
        <taxon>Liliopsida</taxon>
        <taxon>Asparagales</taxon>
        <taxon>Iridaceae</taxon>
        <taxon>Iridoideae</taxon>
        <taxon>Irideae</taxon>
        <taxon>Iris</taxon>
    </lineage>
</organism>
<evidence type="ECO:0000313" key="3">
    <source>
        <dbReference type="Proteomes" id="UP001140949"/>
    </source>
</evidence>
<feature type="compositionally biased region" description="Basic residues" evidence="1">
    <location>
        <begin position="53"/>
        <end position="66"/>
    </location>
</feature>
<dbReference type="AlphaFoldDB" id="A0AAX6E2N5"/>
<feature type="region of interest" description="Disordered" evidence="1">
    <location>
        <begin position="27"/>
        <end position="92"/>
    </location>
</feature>
<gene>
    <name evidence="2" type="ORF">M6B38_214090</name>
</gene>
<dbReference type="EMBL" id="JANAVB010040417">
    <property type="protein sequence ID" value="KAJ6798230.1"/>
    <property type="molecule type" value="Genomic_DNA"/>
</dbReference>
<evidence type="ECO:0000256" key="1">
    <source>
        <dbReference type="SAM" id="MobiDB-lite"/>
    </source>
</evidence>
<name>A0AAX6E2N5_IRIPA</name>
<accession>A0AAX6E2N5</accession>
<dbReference type="Proteomes" id="UP001140949">
    <property type="component" value="Unassembled WGS sequence"/>
</dbReference>
<feature type="compositionally biased region" description="Polar residues" evidence="1">
    <location>
        <begin position="29"/>
        <end position="38"/>
    </location>
</feature>
<protein>
    <submittedName>
        <fullName evidence="2">CBS domain-containing protein CBSCBSPB3</fullName>
    </submittedName>
</protein>